<comment type="caution">
    <text evidence="1">The sequence shown here is derived from an EMBL/GenBank/DDBJ whole genome shotgun (WGS) entry which is preliminary data.</text>
</comment>
<protein>
    <submittedName>
        <fullName evidence="1">Uncharacterized protein</fullName>
    </submittedName>
</protein>
<reference evidence="1" key="1">
    <citation type="submission" date="2019-08" db="EMBL/GenBank/DDBJ databases">
        <authorList>
            <person name="Kucharzyk K."/>
            <person name="Murdoch R.W."/>
            <person name="Higgins S."/>
            <person name="Loffler F."/>
        </authorList>
    </citation>
    <scope>NUCLEOTIDE SEQUENCE</scope>
</reference>
<organism evidence="1">
    <name type="scientific">bioreactor metagenome</name>
    <dbReference type="NCBI Taxonomy" id="1076179"/>
    <lineage>
        <taxon>unclassified sequences</taxon>
        <taxon>metagenomes</taxon>
        <taxon>ecological metagenomes</taxon>
    </lineage>
</organism>
<name>A0A645F8I9_9ZZZZ</name>
<evidence type="ECO:0000313" key="1">
    <source>
        <dbReference type="EMBL" id="MPN09649.1"/>
    </source>
</evidence>
<gene>
    <name evidence="1" type="ORF">SDC9_156940</name>
</gene>
<dbReference type="AlphaFoldDB" id="A0A645F8I9"/>
<accession>A0A645F8I9</accession>
<proteinExistence type="predicted"/>
<sequence>MMVPLNVRGVPIMETQFGDVVQAVSVTFNTNTGHGCKNLLN</sequence>
<dbReference type="EMBL" id="VSSQ01055777">
    <property type="protein sequence ID" value="MPN09649.1"/>
    <property type="molecule type" value="Genomic_DNA"/>
</dbReference>